<dbReference type="EMBL" id="LT629804">
    <property type="protein sequence ID" value="SDU80609.1"/>
    <property type="molecule type" value="Genomic_DNA"/>
</dbReference>
<dbReference type="OrthoDB" id="9803828at2"/>
<evidence type="ECO:0000259" key="2">
    <source>
        <dbReference type="Pfam" id="PF07859"/>
    </source>
</evidence>
<dbReference type="STRING" id="131112.SAMN04489737_1255"/>
<evidence type="ECO:0000256" key="1">
    <source>
        <dbReference type="ARBA" id="ARBA00022801"/>
    </source>
</evidence>
<dbReference type="GeneID" id="65344989"/>
<dbReference type="InterPro" id="IPR013094">
    <property type="entry name" value="AB_hydrolase_3"/>
</dbReference>
<dbReference type="SUPFAM" id="SSF53474">
    <property type="entry name" value="alpha/beta-Hydrolases"/>
    <property type="match status" value="1"/>
</dbReference>
<dbReference type="Pfam" id="PF07859">
    <property type="entry name" value="Abhydrolase_3"/>
    <property type="match status" value="1"/>
</dbReference>
<dbReference type="Proteomes" id="UP000214355">
    <property type="component" value="Chromosome I"/>
</dbReference>
<dbReference type="PANTHER" id="PTHR48081:SF8">
    <property type="entry name" value="ALPHA_BETA HYDROLASE FOLD-3 DOMAIN-CONTAINING PROTEIN-RELATED"/>
    <property type="match status" value="1"/>
</dbReference>
<dbReference type="InterPro" id="IPR050300">
    <property type="entry name" value="GDXG_lipolytic_enzyme"/>
</dbReference>
<protein>
    <submittedName>
        <fullName evidence="3">Acetyl esterase/lipase</fullName>
    </submittedName>
</protein>
<keyword evidence="1" id="KW-0378">Hydrolase</keyword>
<dbReference type="AlphaFoldDB" id="A0A1H2LI67"/>
<dbReference type="RefSeq" id="WP_091281159.1">
    <property type="nucleotide sequence ID" value="NZ_JABAPK010000002.1"/>
</dbReference>
<gene>
    <name evidence="3" type="ORF">SAMN04489737_1255</name>
</gene>
<dbReference type="PANTHER" id="PTHR48081">
    <property type="entry name" value="AB HYDROLASE SUPERFAMILY PROTEIN C4A8.06C"/>
    <property type="match status" value="1"/>
</dbReference>
<name>A0A1H2LI67_9ACTO</name>
<evidence type="ECO:0000313" key="3">
    <source>
        <dbReference type="EMBL" id="SDU80609.1"/>
    </source>
</evidence>
<keyword evidence="4" id="KW-1185">Reference proteome</keyword>
<dbReference type="GO" id="GO:0016787">
    <property type="term" value="F:hydrolase activity"/>
    <property type="evidence" value="ECO:0007669"/>
    <property type="project" value="UniProtKB-KW"/>
</dbReference>
<organism evidence="3 4">
    <name type="scientific">Arcanobacterium phocae</name>
    <dbReference type="NCBI Taxonomy" id="131112"/>
    <lineage>
        <taxon>Bacteria</taxon>
        <taxon>Bacillati</taxon>
        <taxon>Actinomycetota</taxon>
        <taxon>Actinomycetes</taxon>
        <taxon>Actinomycetales</taxon>
        <taxon>Actinomycetaceae</taxon>
        <taxon>Arcanobacterium</taxon>
    </lineage>
</organism>
<evidence type="ECO:0000313" key="4">
    <source>
        <dbReference type="Proteomes" id="UP000214355"/>
    </source>
</evidence>
<dbReference type="Gene3D" id="3.40.50.1820">
    <property type="entry name" value="alpha/beta hydrolase"/>
    <property type="match status" value="1"/>
</dbReference>
<feature type="domain" description="Alpha/beta hydrolase fold-3" evidence="2">
    <location>
        <begin position="68"/>
        <end position="257"/>
    </location>
</feature>
<dbReference type="InterPro" id="IPR029058">
    <property type="entry name" value="AB_hydrolase_fold"/>
</dbReference>
<reference evidence="4" key="1">
    <citation type="submission" date="2016-10" db="EMBL/GenBank/DDBJ databases">
        <authorList>
            <person name="Varghese N."/>
            <person name="Submissions S."/>
        </authorList>
    </citation>
    <scope>NUCLEOTIDE SEQUENCE [LARGE SCALE GENOMIC DNA]</scope>
    <source>
        <strain evidence="4">DSM 10002</strain>
    </source>
</reference>
<accession>A0A1H2LI67</accession>
<sequence>MHFFIRHDVLSHLDYLPEQTTWDLPTLRSARPLPTVTPPPTVANANGVEVRIFTPRSLPANTPPRLVMVSIHGGGYVAGKAQQDDTKNAQLCELLQAIVIAPEYRLAPEYPLPAAWDDCIAVTQWAIKKYDAPIFVHGDSAGGGLAYAVGCTLRSLVAGVILFEPCIDPSMSYESFITHEHGPFWTRRAATHAWAATVGDGVAALPFPKPSAPYPPTVVVVNPVDPLRDEGIALATGLVDVGTEAELHFYPGTVHATLSAPESHIWPEIQTLIKRFVDSQITPYSQPKDLV</sequence>
<proteinExistence type="predicted"/>